<name>A0A328VL08_9CHLR</name>
<keyword evidence="2" id="KW-1185">Reference proteome</keyword>
<organism evidence="1 2">
    <name type="scientific">Thermogemmatispora tikiterensis</name>
    <dbReference type="NCBI Taxonomy" id="1825093"/>
    <lineage>
        <taxon>Bacteria</taxon>
        <taxon>Bacillati</taxon>
        <taxon>Chloroflexota</taxon>
        <taxon>Ktedonobacteria</taxon>
        <taxon>Thermogemmatisporales</taxon>
        <taxon>Thermogemmatisporaceae</taxon>
        <taxon>Thermogemmatispora</taxon>
    </lineage>
</organism>
<gene>
    <name evidence="1" type="ORF">A4R35_22790</name>
</gene>
<protein>
    <submittedName>
        <fullName evidence="1">Uncharacterized protein</fullName>
    </submittedName>
</protein>
<sequence length="212" mass="24801">MIDFNFQDEPEALEPVNLPHLPGISDSGIPPTLHNRLCLRAAQELRRLAQETATRHHYFYLNRSALRRQADQIATEELGKSIPETRLSTKAYLELQESAVNFYVKEFTNSVISERRNAIFVDEEQYALAKRAKEERDRYRAAKDPYQRDLAVIAVLQILQTKCDQKLSDDQLDQIHRNADWYERVIHEDIEIIEWPPAEGPFRHERNNDMGD</sequence>
<evidence type="ECO:0000313" key="2">
    <source>
        <dbReference type="Proteomes" id="UP000248706"/>
    </source>
</evidence>
<reference evidence="1 2" key="1">
    <citation type="submission" date="2016-08" db="EMBL/GenBank/DDBJ databases">
        <title>Analysis of Carbohydrate Active Enzymes in Thermogemmatispora T81 Reveals Carbohydrate Degradation Ability.</title>
        <authorList>
            <person name="Tomazini A."/>
            <person name="Lal S."/>
            <person name="Stott M."/>
            <person name="Henrissat B."/>
            <person name="Polikarpov I."/>
            <person name="Sparling R."/>
            <person name="Levin D.B."/>
        </authorList>
    </citation>
    <scope>NUCLEOTIDE SEQUENCE [LARGE SCALE GENOMIC DNA]</scope>
    <source>
        <strain evidence="1 2">T81</strain>
    </source>
</reference>
<comment type="caution">
    <text evidence="1">The sequence shown here is derived from an EMBL/GenBank/DDBJ whole genome shotgun (WGS) entry which is preliminary data.</text>
</comment>
<dbReference type="AlphaFoldDB" id="A0A328VL08"/>
<accession>A0A328VL08</accession>
<dbReference type="Proteomes" id="UP000248706">
    <property type="component" value="Unassembled WGS sequence"/>
</dbReference>
<proteinExistence type="predicted"/>
<evidence type="ECO:0000313" key="1">
    <source>
        <dbReference type="EMBL" id="RAQ98386.1"/>
    </source>
</evidence>
<dbReference type="RefSeq" id="WP_112433635.1">
    <property type="nucleotide sequence ID" value="NZ_MCIF01000002.1"/>
</dbReference>
<dbReference type="EMBL" id="MCIF01000002">
    <property type="protein sequence ID" value="RAQ98386.1"/>
    <property type="molecule type" value="Genomic_DNA"/>
</dbReference>